<dbReference type="KEGG" id="pglu:A3958_24850"/>
<sequence>MNTEIEKEQAQAQAQMGDNQPSGRWRALSETWWTALQLGLTSFGGPIAHLGYFHGTYVQRKKWLDEKSYADLVALAQFLPGPASSQVGIGVGVMRAGLWGGIVAWLGFTLPSVLMLMIFAYLMQTFDPGSAGWIQGLKIVAVAIVAQAVLGMAGKLASGPVRAALAFIAMAVVLLWQSPISQVMVIALAGISGLWLFKRQANDEKAADMKIPIGRTAGLFCLGLFVVLLVGLPLLRAMTDNGWVAIVDSFYRAGSLVFGGGHVVLPLLESETVLNGWMSKEDFLTGYGATQAVPGPLFTFAAYLGVVIQGIPGGIVATLAIFLPGFLLIVGSMPFWNSIRRNPKLQGMLTGMNAAVVGILLAALYHPIWTSSIHSPLEFVMGAGLFGMLMFWKSPPWLVVIAGAIAGQLLL</sequence>
<evidence type="ECO:0000313" key="9">
    <source>
        <dbReference type="EMBL" id="KZS43583.1"/>
    </source>
</evidence>
<evidence type="ECO:0000256" key="5">
    <source>
        <dbReference type="ARBA" id="ARBA00022989"/>
    </source>
</evidence>
<feature type="transmembrane region" description="Helical" evidence="8">
    <location>
        <begin position="32"/>
        <end position="53"/>
    </location>
</feature>
<dbReference type="InterPro" id="IPR003370">
    <property type="entry name" value="Chromate_transpt"/>
</dbReference>
<dbReference type="AlphaFoldDB" id="A0A163E3K5"/>
<protein>
    <submittedName>
        <fullName evidence="9">ChrA protein</fullName>
    </submittedName>
</protein>
<feature type="transmembrane region" description="Helical" evidence="8">
    <location>
        <begin position="389"/>
        <end position="410"/>
    </location>
</feature>
<keyword evidence="6 8" id="KW-0472">Membrane</keyword>
<keyword evidence="3" id="KW-1003">Cell membrane</keyword>
<dbReference type="OrthoDB" id="9788907at2"/>
<feature type="transmembrane region" description="Helical" evidence="8">
    <location>
        <begin position="217"/>
        <end position="238"/>
    </location>
</feature>
<gene>
    <name evidence="9" type="ORF">AWU65_26125</name>
</gene>
<evidence type="ECO:0000256" key="6">
    <source>
        <dbReference type="ARBA" id="ARBA00023136"/>
    </source>
</evidence>
<comment type="caution">
    <text evidence="9">The sequence shown here is derived from an EMBL/GenBank/DDBJ whole genome shotgun (WGS) entry which is preliminary data.</text>
</comment>
<dbReference type="PANTHER" id="PTHR33567">
    <property type="entry name" value="CHROMATE ION TRANSPORTER (EUROFUNG)"/>
    <property type="match status" value="1"/>
</dbReference>
<evidence type="ECO:0000256" key="3">
    <source>
        <dbReference type="ARBA" id="ARBA00022475"/>
    </source>
</evidence>
<keyword evidence="4 8" id="KW-0812">Transmembrane</keyword>
<evidence type="ECO:0000256" key="4">
    <source>
        <dbReference type="ARBA" id="ARBA00022692"/>
    </source>
</evidence>
<dbReference type="PANTHER" id="PTHR33567:SF3">
    <property type="entry name" value="CHROMATE ION TRANSPORTER (EUROFUNG)"/>
    <property type="match status" value="1"/>
</dbReference>
<dbReference type="GO" id="GO:0005886">
    <property type="term" value="C:plasma membrane"/>
    <property type="evidence" value="ECO:0007669"/>
    <property type="project" value="UniProtKB-SubCell"/>
</dbReference>
<evidence type="ECO:0000256" key="1">
    <source>
        <dbReference type="ARBA" id="ARBA00004651"/>
    </source>
</evidence>
<keyword evidence="10" id="KW-1185">Reference proteome</keyword>
<feature type="transmembrane region" description="Helical" evidence="8">
    <location>
        <begin position="182"/>
        <end position="197"/>
    </location>
</feature>
<dbReference type="Pfam" id="PF02417">
    <property type="entry name" value="Chromate_transp"/>
    <property type="match status" value="2"/>
</dbReference>
<evidence type="ECO:0000313" key="10">
    <source>
        <dbReference type="Proteomes" id="UP000076796"/>
    </source>
</evidence>
<dbReference type="PIRSF" id="PIRSF004810">
    <property type="entry name" value="ChrA"/>
    <property type="match status" value="1"/>
</dbReference>
<dbReference type="InterPro" id="IPR014047">
    <property type="entry name" value="Chr_Tranpt_l_chain"/>
</dbReference>
<dbReference type="GO" id="GO:0015109">
    <property type="term" value="F:chromate transmembrane transporter activity"/>
    <property type="evidence" value="ECO:0007669"/>
    <property type="project" value="InterPro"/>
</dbReference>
<name>A0A163E3K5_9BACL</name>
<evidence type="ECO:0000256" key="2">
    <source>
        <dbReference type="ARBA" id="ARBA00005262"/>
    </source>
</evidence>
<dbReference type="Proteomes" id="UP000076796">
    <property type="component" value="Unassembled WGS sequence"/>
</dbReference>
<comment type="similarity">
    <text evidence="2">Belongs to the chromate ion transporter (CHR) (TC 2.A.51) family.</text>
</comment>
<feature type="transmembrane region" description="Helical" evidence="8">
    <location>
        <begin position="314"/>
        <end position="336"/>
    </location>
</feature>
<dbReference type="STRING" id="59843.A3958_24850"/>
<reference evidence="9" key="1">
    <citation type="journal article" date="2016" name="Genome Announc.">
        <title>Draft genomes of two strains of Paenibacillus glucanolyticus with capability to degrade lignocellulose.</title>
        <authorList>
            <person name="Mathews S.L."/>
            <person name="Pawlak J."/>
            <person name="Grunden A.M."/>
        </authorList>
    </citation>
    <scope>NUCLEOTIDE SEQUENCE [LARGE SCALE GENOMIC DNA]</scope>
    <source>
        <strain evidence="9">SLM1</strain>
    </source>
</reference>
<feature type="region of interest" description="Disordered" evidence="7">
    <location>
        <begin position="1"/>
        <end position="23"/>
    </location>
</feature>
<proteinExistence type="inferred from homology"/>
<dbReference type="NCBIfam" id="TIGR00937">
    <property type="entry name" value="2A51"/>
    <property type="match status" value="1"/>
</dbReference>
<keyword evidence="5 8" id="KW-1133">Transmembrane helix</keyword>
<feature type="transmembrane region" description="Helical" evidence="8">
    <location>
        <begin position="159"/>
        <end position="176"/>
    </location>
</feature>
<feature type="transmembrane region" description="Helical" evidence="8">
    <location>
        <begin position="348"/>
        <end position="369"/>
    </location>
</feature>
<dbReference type="EMBL" id="LWMH01000002">
    <property type="protein sequence ID" value="KZS43583.1"/>
    <property type="molecule type" value="Genomic_DNA"/>
</dbReference>
<feature type="transmembrane region" description="Helical" evidence="8">
    <location>
        <begin position="98"/>
        <end position="121"/>
    </location>
</feature>
<evidence type="ECO:0000256" key="8">
    <source>
        <dbReference type="SAM" id="Phobius"/>
    </source>
</evidence>
<evidence type="ECO:0000256" key="7">
    <source>
        <dbReference type="SAM" id="MobiDB-lite"/>
    </source>
</evidence>
<accession>A0A163E3K5</accession>
<organism evidence="9 10">
    <name type="scientific">Paenibacillus glucanolyticus</name>
    <dbReference type="NCBI Taxonomy" id="59843"/>
    <lineage>
        <taxon>Bacteria</taxon>
        <taxon>Bacillati</taxon>
        <taxon>Bacillota</taxon>
        <taxon>Bacilli</taxon>
        <taxon>Bacillales</taxon>
        <taxon>Paenibacillaceae</taxon>
        <taxon>Paenibacillus</taxon>
    </lineage>
</organism>
<feature type="transmembrane region" description="Helical" evidence="8">
    <location>
        <begin position="133"/>
        <end position="152"/>
    </location>
</feature>
<comment type="subcellular location">
    <subcellularLocation>
        <location evidence="1">Cell membrane</location>
        <topology evidence="1">Multi-pass membrane protein</topology>
    </subcellularLocation>
</comment>